<dbReference type="PANTHER" id="PTHR20883">
    <property type="entry name" value="PHYTANOYL-COA DIOXYGENASE DOMAIN CONTAINING 1"/>
    <property type="match status" value="1"/>
</dbReference>
<sequence length="269" mass="28921">MDAALFHARGYACPLDCLSPDAAARLRAGLETQERQGSGRLPPLMNAKPHLLMPEFWDLVQAPVVVDAVAALLGPDLLCYGSSFIIKAPGSDRYVAWHQDVTYWGLSEPKAVTVWIALSPSTAQTGCVRVVPGSHDRALPHDDSGDPQNMLGRGERLVSDVDETAVVDLELAPGQMSIHHCLIVHGSSPNRGTDRRIGFAARYIPAHLQPQGAQGMTATLVRGRNTGGYALEQAPEGLMHPAAVARHRDIFRKGMTTIFAGKLQSGPRA</sequence>
<dbReference type="Pfam" id="PF05721">
    <property type="entry name" value="PhyH"/>
    <property type="match status" value="1"/>
</dbReference>
<keyword evidence="2" id="KW-0223">Dioxygenase</keyword>
<organism evidence="2 3">
    <name type="scientific">Gemmobacter denitrificans</name>
    <dbReference type="NCBI Taxonomy" id="3123040"/>
    <lineage>
        <taxon>Bacteria</taxon>
        <taxon>Pseudomonadati</taxon>
        <taxon>Pseudomonadota</taxon>
        <taxon>Alphaproteobacteria</taxon>
        <taxon>Rhodobacterales</taxon>
        <taxon>Paracoccaceae</taxon>
        <taxon>Gemmobacter</taxon>
    </lineage>
</organism>
<proteinExistence type="predicted"/>
<dbReference type="RefSeq" id="WP_335425371.1">
    <property type="nucleotide sequence ID" value="NZ_JBALHR010000021.1"/>
</dbReference>
<evidence type="ECO:0000313" key="2">
    <source>
        <dbReference type="EMBL" id="MEH7830330.1"/>
    </source>
</evidence>
<keyword evidence="2" id="KW-0560">Oxidoreductase</keyword>
<comment type="caution">
    <text evidence="2">The sequence shown here is derived from an EMBL/GenBank/DDBJ whole genome shotgun (WGS) entry which is preliminary data.</text>
</comment>
<dbReference type="InterPro" id="IPR008775">
    <property type="entry name" value="Phytyl_CoA_dOase-like"/>
</dbReference>
<name>A0ABU8C049_9RHOB</name>
<gene>
    <name evidence="2" type="ORF">V6590_19440</name>
</gene>
<evidence type="ECO:0000313" key="3">
    <source>
        <dbReference type="Proteomes" id="UP001431963"/>
    </source>
</evidence>
<protein>
    <submittedName>
        <fullName evidence="2">Phytanoyl-CoA dioxygenase family protein</fullName>
    </submittedName>
</protein>
<dbReference type="SUPFAM" id="SSF51197">
    <property type="entry name" value="Clavaminate synthase-like"/>
    <property type="match status" value="1"/>
</dbReference>
<dbReference type="EMBL" id="JBALHR010000021">
    <property type="protein sequence ID" value="MEH7830330.1"/>
    <property type="molecule type" value="Genomic_DNA"/>
</dbReference>
<dbReference type="Proteomes" id="UP001431963">
    <property type="component" value="Unassembled WGS sequence"/>
</dbReference>
<evidence type="ECO:0000256" key="1">
    <source>
        <dbReference type="ARBA" id="ARBA00001954"/>
    </source>
</evidence>
<keyword evidence="3" id="KW-1185">Reference proteome</keyword>
<dbReference type="Gene3D" id="2.60.120.620">
    <property type="entry name" value="q2cbj1_9rhob like domain"/>
    <property type="match status" value="1"/>
</dbReference>
<dbReference type="PANTHER" id="PTHR20883:SF48">
    <property type="entry name" value="ECTOINE DIOXYGENASE"/>
    <property type="match status" value="1"/>
</dbReference>
<accession>A0ABU8C049</accession>
<reference evidence="2" key="1">
    <citation type="submission" date="2024-02" db="EMBL/GenBank/DDBJ databases">
        <title>Genome sequences of strain Gemmobacter sp. JM10B15.</title>
        <authorList>
            <person name="Zhang M."/>
        </authorList>
    </citation>
    <scope>NUCLEOTIDE SEQUENCE</scope>
    <source>
        <strain evidence="2">JM10B15</strain>
    </source>
</reference>
<comment type="cofactor">
    <cofactor evidence="1">
        <name>Fe(2+)</name>
        <dbReference type="ChEBI" id="CHEBI:29033"/>
    </cofactor>
</comment>
<dbReference type="GO" id="GO:0051213">
    <property type="term" value="F:dioxygenase activity"/>
    <property type="evidence" value="ECO:0007669"/>
    <property type="project" value="UniProtKB-KW"/>
</dbReference>